<dbReference type="SUPFAM" id="SSF53383">
    <property type="entry name" value="PLP-dependent transferases"/>
    <property type="match status" value="1"/>
</dbReference>
<dbReference type="InterPro" id="IPR015422">
    <property type="entry name" value="PyrdxlP-dep_Trfase_small"/>
</dbReference>
<proteinExistence type="inferred from homology"/>
<accession>A0A7X1J1J7</accession>
<dbReference type="AlphaFoldDB" id="A0A7X1J1J7"/>
<evidence type="ECO:0000313" key="3">
    <source>
        <dbReference type="Proteomes" id="UP000584670"/>
    </source>
</evidence>
<gene>
    <name evidence="2" type="ORF">H4N64_12400</name>
</gene>
<dbReference type="Pfam" id="PF01041">
    <property type="entry name" value="DegT_DnrJ_EryC1"/>
    <property type="match status" value="1"/>
</dbReference>
<organism evidence="2 3">
    <name type="scientific">Streptomyces cupreus</name>
    <dbReference type="NCBI Taxonomy" id="2759956"/>
    <lineage>
        <taxon>Bacteria</taxon>
        <taxon>Bacillati</taxon>
        <taxon>Actinomycetota</taxon>
        <taxon>Actinomycetes</taxon>
        <taxon>Kitasatosporales</taxon>
        <taxon>Streptomycetaceae</taxon>
        <taxon>Streptomyces</taxon>
    </lineage>
</organism>
<comment type="similarity">
    <text evidence="1">Belongs to the DegT/DnrJ/EryC1 family.</text>
</comment>
<comment type="caution">
    <text evidence="2">The sequence shown here is derived from an EMBL/GenBank/DDBJ whole genome shotgun (WGS) entry which is preliminary data.</text>
</comment>
<protein>
    <submittedName>
        <fullName evidence="2">DegT/DnrJ/EryC1/StrS family aminotransferase</fullName>
    </submittedName>
</protein>
<evidence type="ECO:0000313" key="2">
    <source>
        <dbReference type="EMBL" id="MBC2902399.1"/>
    </source>
</evidence>
<dbReference type="RefSeq" id="WP_186282308.1">
    <property type="nucleotide sequence ID" value="NZ_JACMSF010000010.1"/>
</dbReference>
<dbReference type="EMBL" id="JACMSF010000010">
    <property type="protein sequence ID" value="MBC2902399.1"/>
    <property type="molecule type" value="Genomic_DNA"/>
</dbReference>
<dbReference type="GO" id="GO:0008483">
    <property type="term" value="F:transaminase activity"/>
    <property type="evidence" value="ECO:0007669"/>
    <property type="project" value="UniProtKB-KW"/>
</dbReference>
<dbReference type="Proteomes" id="UP000584670">
    <property type="component" value="Unassembled WGS sequence"/>
</dbReference>
<dbReference type="InterPro" id="IPR000653">
    <property type="entry name" value="DegT/StrS_aminotransferase"/>
</dbReference>
<dbReference type="PANTHER" id="PTHR30244:SF42">
    <property type="entry name" value="UDP-2-ACETAMIDO-2-DEOXY-3-OXO-D-GLUCURONATE AMINOTRANSFERASE"/>
    <property type="match status" value="1"/>
</dbReference>
<evidence type="ECO:0000256" key="1">
    <source>
        <dbReference type="RuleBase" id="RU004508"/>
    </source>
</evidence>
<keyword evidence="3" id="KW-1185">Reference proteome</keyword>
<name>A0A7X1J1J7_9ACTN</name>
<keyword evidence="2" id="KW-0032">Aminotransferase</keyword>
<dbReference type="InterPro" id="IPR015424">
    <property type="entry name" value="PyrdxlP-dep_Trfase"/>
</dbReference>
<dbReference type="Gene3D" id="3.90.1150.10">
    <property type="entry name" value="Aspartate Aminotransferase, domain 1"/>
    <property type="match status" value="1"/>
</dbReference>
<dbReference type="Gene3D" id="3.40.640.10">
    <property type="entry name" value="Type I PLP-dependent aspartate aminotransferase-like (Major domain)"/>
    <property type="match status" value="1"/>
</dbReference>
<dbReference type="PANTHER" id="PTHR30244">
    <property type="entry name" value="TRANSAMINASE"/>
    <property type="match status" value="1"/>
</dbReference>
<keyword evidence="2" id="KW-0808">Transferase</keyword>
<dbReference type="InterPro" id="IPR015421">
    <property type="entry name" value="PyrdxlP-dep_Trfase_major"/>
</dbReference>
<dbReference type="GO" id="GO:0030170">
    <property type="term" value="F:pyridoxal phosphate binding"/>
    <property type="evidence" value="ECO:0007669"/>
    <property type="project" value="TreeGrafter"/>
</dbReference>
<sequence>MTATNASALAMQGGKMTVRPAALSPWPEITDADRRAVNAVLDRGDIWAIHGREATALEDEWAEYCGVAHCHAVNTGTAALRCAVVAAGIQEGDEVILPAFGYIASAQAVMLARGVPVFCDNDPRTYNLDIGAVESVITSRTRALMPVYLHGLVTDTSAITELAARRNLAVIPDAAQAAGATENGRRAGGFGTCTAFSLNGQKPFQSAEGGLITTDDPEVFTAVSRFAALGEDRPRHLKPGETRASWAGYVGEQYRLTEITATLARSQLRRLDSYLATARQNAADLAAGLADIPGFDPPYVPEECESSHYRWRLRLDPAAYGWEGSLTEFRDRVLYGLQKEGVAADTWQLHPLPAHPVIRRRDRRPWAPSMDASPLEVWNPGRYPVASRLLASSITLGADPYPLHVQRREVIADYVRAFHKLAENMKTVMTAPYEPVRPAPSIPVSDL</sequence>
<dbReference type="CDD" id="cd00616">
    <property type="entry name" value="AHBA_syn"/>
    <property type="match status" value="1"/>
</dbReference>
<reference evidence="2 3" key="1">
    <citation type="submission" date="2020-08" db="EMBL/GenBank/DDBJ databases">
        <title>Streptomyces sp. PSKA01 genome sequencing and assembly.</title>
        <authorList>
            <person name="Mandal S."/>
            <person name="Maiti P.K."/>
            <person name="Das P."/>
        </authorList>
    </citation>
    <scope>NUCLEOTIDE SEQUENCE [LARGE SCALE GENOMIC DNA]</scope>
    <source>
        <strain evidence="2 3">PSKA01</strain>
    </source>
</reference>
<keyword evidence="1" id="KW-0663">Pyridoxal phosphate</keyword>
<dbReference type="GO" id="GO:0000271">
    <property type="term" value="P:polysaccharide biosynthetic process"/>
    <property type="evidence" value="ECO:0007669"/>
    <property type="project" value="TreeGrafter"/>
</dbReference>